<gene>
    <name evidence="5" type="ORF">GGD90_001275</name>
</gene>
<evidence type="ECO:0000313" key="6">
    <source>
        <dbReference type="Proteomes" id="UP000587070"/>
    </source>
</evidence>
<dbReference type="GO" id="GO:0009306">
    <property type="term" value="P:protein secretion"/>
    <property type="evidence" value="ECO:0007669"/>
    <property type="project" value="InterPro"/>
</dbReference>
<dbReference type="GO" id="GO:0019867">
    <property type="term" value="C:outer membrane"/>
    <property type="evidence" value="ECO:0007669"/>
    <property type="project" value="InterPro"/>
</dbReference>
<dbReference type="InterPro" id="IPR001775">
    <property type="entry name" value="GspD/PilQ"/>
</dbReference>
<evidence type="ECO:0000259" key="3">
    <source>
        <dbReference type="Pfam" id="PF00263"/>
    </source>
</evidence>
<dbReference type="InterPro" id="IPR050810">
    <property type="entry name" value="Bact_Secretion_Sys_Channel"/>
</dbReference>
<dbReference type="InterPro" id="IPR013358">
    <property type="entry name" value="Pilus_biogenesis_MshL"/>
</dbReference>
<proteinExistence type="predicted"/>
<feature type="domain" description="Type II/III secretion system secretin-like" evidence="3">
    <location>
        <begin position="393"/>
        <end position="583"/>
    </location>
</feature>
<feature type="compositionally biased region" description="Polar residues" evidence="1">
    <location>
        <begin position="247"/>
        <end position="265"/>
    </location>
</feature>
<dbReference type="GO" id="GO:0015627">
    <property type="term" value="C:type II protein secretion system complex"/>
    <property type="evidence" value="ECO:0007669"/>
    <property type="project" value="TreeGrafter"/>
</dbReference>
<dbReference type="RefSeq" id="WP_153115405.1">
    <property type="nucleotide sequence ID" value="NZ_JACIGE010000003.1"/>
</dbReference>
<protein>
    <submittedName>
        <fullName evidence="5">General secretion pathway protein D</fullName>
    </submittedName>
</protein>
<dbReference type="NCBIfam" id="TIGR02519">
    <property type="entry name" value="pilus_MshL"/>
    <property type="match status" value="1"/>
</dbReference>
<feature type="region of interest" description="Disordered" evidence="1">
    <location>
        <begin position="222"/>
        <end position="265"/>
    </location>
</feature>
<dbReference type="InterPro" id="IPR004846">
    <property type="entry name" value="T2SS/T3SS_dom"/>
</dbReference>
<comment type="caution">
    <text evidence="5">The sequence shown here is derived from an EMBL/GenBank/DDBJ whole genome shotgun (WGS) entry which is preliminary data.</text>
</comment>
<sequence>MLLRSACAAAAAVLLSACTAPTIRDPSPAHLRADNADNRAGTIPPPVQQSVALPPPRATARTETYSVVVNGVRVHDLLFALARDAKINVDIHPGISGSVTLNAIDQTLPQLLKRIASQVDMRFELDGANLVVMPDTPYLKNYKVDYVNMSRDTTGTVAVTTQVASGTPGTGTGGTATATASANNSITRIENKAQNHFWEKLEQNIKDILRETDKILPEGTSETVVEQNNAQSTTGTGANPAALGGRNATSIPSLASSPNPATLQNSGTTVVRRSTFREAASVIANAESGVITVRATARQHEKVQEFIDQVMQSVKRQVLIEATIAEVKLSNNYQQGIDWKSTKLGSAGFSFNQGNITTADSKNISKLPDTFFQLSYANATSRYGDISAAVKLLDAFGTVKVLSSPKLSVMNNQTAVLKVVDNEVYFTLKADTTSTANTSTTTFTTTLQSVPVGFVMNVTPQVGDGDTVMLNIRPSISSIVRWVTDPNPALAYPCGAITNGNECKVKAITSEIPVVRTREMESVMRVENGNIAVMGGLIEDRIDYVDNAVPGVSRIPYVGELFKQRNDTTTKTELVVFLRPIVLKDASIDGDFGEMRRFLPKDDFFTSTPQPGAAR</sequence>
<feature type="compositionally biased region" description="Pro residues" evidence="1">
    <location>
        <begin position="43"/>
        <end position="55"/>
    </location>
</feature>
<accession>A0A840GEC6</accession>
<keyword evidence="2" id="KW-0732">Signal</keyword>
<dbReference type="Pfam" id="PF00263">
    <property type="entry name" value="Secretin"/>
    <property type="match status" value="1"/>
</dbReference>
<feature type="chain" id="PRO_5032779229" evidence="2">
    <location>
        <begin position="20"/>
        <end position="615"/>
    </location>
</feature>
<keyword evidence="6" id="KW-1185">Reference proteome</keyword>
<dbReference type="Pfam" id="PF07655">
    <property type="entry name" value="Secretin_N_2"/>
    <property type="match status" value="1"/>
</dbReference>
<evidence type="ECO:0000259" key="4">
    <source>
        <dbReference type="Pfam" id="PF07655"/>
    </source>
</evidence>
<feature type="domain" description="Secretin N-terminal" evidence="4">
    <location>
        <begin position="142"/>
        <end position="211"/>
    </location>
</feature>
<dbReference type="PANTHER" id="PTHR30332">
    <property type="entry name" value="PROBABLE GENERAL SECRETION PATHWAY PROTEIN D"/>
    <property type="match status" value="1"/>
</dbReference>
<feature type="region of interest" description="Disordered" evidence="1">
    <location>
        <begin position="26"/>
        <end position="55"/>
    </location>
</feature>
<dbReference type="GO" id="GO:0009297">
    <property type="term" value="P:pilus assembly"/>
    <property type="evidence" value="ECO:0007669"/>
    <property type="project" value="InterPro"/>
</dbReference>
<evidence type="ECO:0000313" key="5">
    <source>
        <dbReference type="EMBL" id="MBB4246912.1"/>
    </source>
</evidence>
<dbReference type="OrthoDB" id="9779724at2"/>
<dbReference type="PANTHER" id="PTHR30332:SF17">
    <property type="entry name" value="TYPE IV PILIATION SYSTEM PROTEIN DR_0774-RELATED"/>
    <property type="match status" value="1"/>
</dbReference>
<dbReference type="PROSITE" id="PS51257">
    <property type="entry name" value="PROKAR_LIPOPROTEIN"/>
    <property type="match status" value="1"/>
</dbReference>
<reference evidence="5 6" key="1">
    <citation type="submission" date="2020-08" db="EMBL/GenBank/DDBJ databases">
        <title>Genome sequencing of Purple Non-Sulfur Bacteria from various extreme environments.</title>
        <authorList>
            <person name="Mayer M."/>
        </authorList>
    </citation>
    <scope>NUCLEOTIDE SEQUENCE [LARGE SCALE GENOMIC DNA]</scope>
    <source>
        <strain evidence="5 6">2761</strain>
    </source>
</reference>
<dbReference type="Proteomes" id="UP000587070">
    <property type="component" value="Unassembled WGS sequence"/>
</dbReference>
<dbReference type="InterPro" id="IPR011514">
    <property type="entry name" value="Secretin_N_2"/>
</dbReference>
<dbReference type="AlphaFoldDB" id="A0A840GEC6"/>
<evidence type="ECO:0000256" key="1">
    <source>
        <dbReference type="SAM" id="MobiDB-lite"/>
    </source>
</evidence>
<dbReference type="PRINTS" id="PR00811">
    <property type="entry name" value="BCTERIALGSPD"/>
</dbReference>
<evidence type="ECO:0000256" key="2">
    <source>
        <dbReference type="SAM" id="SignalP"/>
    </source>
</evidence>
<dbReference type="Gene3D" id="3.55.50.30">
    <property type="match status" value="1"/>
</dbReference>
<name>A0A840GEC6_RHOTE</name>
<organism evidence="5 6">
    <name type="scientific">Rhodocyclus tenuis</name>
    <name type="common">Rhodospirillum tenue</name>
    <dbReference type="NCBI Taxonomy" id="1066"/>
    <lineage>
        <taxon>Bacteria</taxon>
        <taxon>Pseudomonadati</taxon>
        <taxon>Pseudomonadota</taxon>
        <taxon>Betaproteobacteria</taxon>
        <taxon>Rhodocyclales</taxon>
        <taxon>Rhodocyclaceae</taxon>
        <taxon>Rhodocyclus</taxon>
    </lineage>
</organism>
<dbReference type="EMBL" id="JACIGE010000003">
    <property type="protein sequence ID" value="MBB4246912.1"/>
    <property type="molecule type" value="Genomic_DNA"/>
</dbReference>
<feature type="compositionally biased region" description="Polar residues" evidence="1">
    <location>
        <begin position="222"/>
        <end position="237"/>
    </location>
</feature>
<feature type="signal peptide" evidence="2">
    <location>
        <begin position="1"/>
        <end position="19"/>
    </location>
</feature>